<name>A0ABT2M0Z5_9FIRM</name>
<organism evidence="2 3">
    <name type="scientific">Eubacterium album</name>
    <dbReference type="NCBI Taxonomy" id="2978477"/>
    <lineage>
        <taxon>Bacteria</taxon>
        <taxon>Bacillati</taxon>
        <taxon>Bacillota</taxon>
        <taxon>Clostridia</taxon>
        <taxon>Eubacteriales</taxon>
        <taxon>Eubacteriaceae</taxon>
        <taxon>Eubacterium</taxon>
    </lineage>
</organism>
<dbReference type="EMBL" id="JAODBU010000008">
    <property type="protein sequence ID" value="MCT7399194.1"/>
    <property type="molecule type" value="Genomic_DNA"/>
</dbReference>
<feature type="domain" description="HD" evidence="1">
    <location>
        <begin position="20"/>
        <end position="113"/>
    </location>
</feature>
<dbReference type="SUPFAM" id="SSF109604">
    <property type="entry name" value="HD-domain/PDEase-like"/>
    <property type="match status" value="1"/>
</dbReference>
<accession>A0ABT2M0Z5</accession>
<dbReference type="CDD" id="cd00077">
    <property type="entry name" value="HDc"/>
    <property type="match status" value="1"/>
</dbReference>
<protein>
    <submittedName>
        <fullName evidence="2">HD domain-containing protein</fullName>
    </submittedName>
</protein>
<proteinExistence type="predicted"/>
<gene>
    <name evidence="2" type="ORF">N5B56_08900</name>
</gene>
<evidence type="ECO:0000313" key="3">
    <source>
        <dbReference type="Proteomes" id="UP001431199"/>
    </source>
</evidence>
<comment type="caution">
    <text evidence="2">The sequence shown here is derived from an EMBL/GenBank/DDBJ whole genome shotgun (WGS) entry which is preliminary data.</text>
</comment>
<dbReference type="RefSeq" id="WP_260978766.1">
    <property type="nucleotide sequence ID" value="NZ_JAODBU010000008.1"/>
</dbReference>
<evidence type="ECO:0000313" key="2">
    <source>
        <dbReference type="EMBL" id="MCT7399194.1"/>
    </source>
</evidence>
<dbReference type="InterPro" id="IPR006674">
    <property type="entry name" value="HD_domain"/>
</dbReference>
<dbReference type="Pfam" id="PF01966">
    <property type="entry name" value="HD"/>
    <property type="match status" value="1"/>
</dbReference>
<keyword evidence="3" id="KW-1185">Reference proteome</keyword>
<dbReference type="Proteomes" id="UP001431199">
    <property type="component" value="Unassembled WGS sequence"/>
</dbReference>
<evidence type="ECO:0000259" key="1">
    <source>
        <dbReference type="Pfam" id="PF01966"/>
    </source>
</evidence>
<dbReference type="InterPro" id="IPR003607">
    <property type="entry name" value="HD/PDEase_dom"/>
</dbReference>
<reference evidence="2" key="1">
    <citation type="submission" date="2022-09" db="EMBL/GenBank/DDBJ databases">
        <title>Eubacterium sp. LFL-14 isolated from human feces.</title>
        <authorList>
            <person name="Liu F."/>
        </authorList>
    </citation>
    <scope>NUCLEOTIDE SEQUENCE</scope>
    <source>
        <strain evidence="2">LFL-14</strain>
    </source>
</reference>
<sequence>MDHIELFNKMIEYYEGDPKRIQHFTKVFEYCRLIGIMENIPEKEQFALETTALVHDIGIKKAEEVHGKGNCSGKLQEKLGPEIAEKMLNELGYPKDVIERVSYLVAHHHTYNDICDSDYQILVEADFLVNIYEDGLPSQNVKAAYEAVFKTESGKRICRTMFGIK</sequence>
<dbReference type="Gene3D" id="1.10.3210.10">
    <property type="entry name" value="Hypothetical protein af1432"/>
    <property type="match status" value="1"/>
</dbReference>